<dbReference type="AlphaFoldDB" id="A0A8T4GFX6"/>
<sequence>MYAVVGCNECGNLWLLRDPRTNDSARCSRCGKTHRTAKLKRLFESDDRAAAREARSALLAKKRGDSEAFAAVDHVAELERAVEEAGIDDREYLEESGLDADAVFEAGSGSDGGSSRTRKETVREAVRKVDVPTESKIVAHATENGVTEDAARNLLEKLVRNGDVSESRGRYRLL</sequence>
<dbReference type="Gene3D" id="1.10.10.10">
    <property type="entry name" value="Winged helix-like DNA-binding domain superfamily/Winged helix DNA-binding domain"/>
    <property type="match status" value="1"/>
</dbReference>
<name>A0A8T4GFX6_9EURY</name>
<dbReference type="InterPro" id="IPR036388">
    <property type="entry name" value="WH-like_DNA-bd_sf"/>
</dbReference>
<accession>A0A8T4GFX6</accession>
<protein>
    <submittedName>
        <fullName evidence="4">DNA-directed RNA polymerase subunit M/transcription elongation factor TFIIS</fullName>
    </submittedName>
</protein>
<reference evidence="4" key="1">
    <citation type="submission" date="2021-03" db="EMBL/GenBank/DDBJ databases">
        <title>Genomic Encyclopedia of Type Strains, Phase IV (KMG-IV): sequencing the most valuable type-strain genomes for metagenomic binning, comparative biology and taxonomic classification.</title>
        <authorList>
            <person name="Goeker M."/>
        </authorList>
    </citation>
    <scope>NUCLEOTIDE SEQUENCE</scope>
    <source>
        <strain evidence="4">DSM 23564</strain>
    </source>
</reference>
<evidence type="ECO:0000259" key="2">
    <source>
        <dbReference type="Pfam" id="PF19134"/>
    </source>
</evidence>
<keyword evidence="5" id="KW-1185">Reference proteome</keyword>
<dbReference type="RefSeq" id="WP_209484403.1">
    <property type="nucleotide sequence ID" value="NZ_JAGGKQ010000007.1"/>
</dbReference>
<dbReference type="Pfam" id="PF19134">
    <property type="entry name" value="DUF5817"/>
    <property type="match status" value="1"/>
</dbReference>
<evidence type="ECO:0000313" key="5">
    <source>
        <dbReference type="Proteomes" id="UP000823588"/>
    </source>
</evidence>
<evidence type="ECO:0000256" key="1">
    <source>
        <dbReference type="SAM" id="MobiDB-lite"/>
    </source>
</evidence>
<comment type="caution">
    <text evidence="4">The sequence shown here is derived from an EMBL/GenBank/DDBJ whole genome shotgun (WGS) entry which is preliminary data.</text>
</comment>
<feature type="domain" description="DUF5817" evidence="2">
    <location>
        <begin position="2"/>
        <end position="60"/>
    </location>
</feature>
<dbReference type="Gene3D" id="3.90.820.10">
    <property type="entry name" value="Structural Genomics, Unknown Function 30-nov-00 1gh9 Mol_id"/>
    <property type="match status" value="1"/>
</dbReference>
<proteinExistence type="predicted"/>
<dbReference type="InterPro" id="IPR053849">
    <property type="entry name" value="DUF5817_C"/>
</dbReference>
<gene>
    <name evidence="4" type="ORF">J2751_001359</name>
</gene>
<evidence type="ECO:0000259" key="3">
    <source>
        <dbReference type="Pfam" id="PF22798"/>
    </source>
</evidence>
<dbReference type="InterPro" id="IPR043855">
    <property type="entry name" value="DUF5817"/>
</dbReference>
<dbReference type="EMBL" id="JAGGKQ010000007">
    <property type="protein sequence ID" value="MBP1922351.1"/>
    <property type="molecule type" value="Genomic_DNA"/>
</dbReference>
<dbReference type="OrthoDB" id="142616at2157"/>
<keyword evidence="4" id="KW-0648">Protein biosynthesis</keyword>
<dbReference type="Pfam" id="PF22798">
    <property type="entry name" value="DUF5817_CT"/>
    <property type="match status" value="1"/>
</dbReference>
<keyword evidence="4" id="KW-0804">Transcription</keyword>
<organism evidence="4 5">
    <name type="scientific">Halorubrum alkaliphilum</name>
    <dbReference type="NCBI Taxonomy" id="261290"/>
    <lineage>
        <taxon>Archaea</taxon>
        <taxon>Methanobacteriati</taxon>
        <taxon>Methanobacteriota</taxon>
        <taxon>Stenosarchaea group</taxon>
        <taxon>Halobacteria</taxon>
        <taxon>Halobacteriales</taxon>
        <taxon>Haloferacaceae</taxon>
        <taxon>Halorubrum</taxon>
    </lineage>
</organism>
<keyword evidence="4" id="KW-0240">DNA-directed RNA polymerase</keyword>
<dbReference type="GO" id="GO:0000428">
    <property type="term" value="C:DNA-directed RNA polymerase complex"/>
    <property type="evidence" value="ECO:0007669"/>
    <property type="project" value="UniProtKB-KW"/>
</dbReference>
<feature type="domain" description="DUF5817" evidence="3">
    <location>
        <begin position="120"/>
        <end position="173"/>
    </location>
</feature>
<keyword evidence="4" id="KW-0251">Elongation factor</keyword>
<dbReference type="Proteomes" id="UP000823588">
    <property type="component" value="Unassembled WGS sequence"/>
</dbReference>
<feature type="region of interest" description="Disordered" evidence="1">
    <location>
        <begin position="103"/>
        <end position="123"/>
    </location>
</feature>
<dbReference type="GO" id="GO:0003746">
    <property type="term" value="F:translation elongation factor activity"/>
    <property type="evidence" value="ECO:0007669"/>
    <property type="project" value="UniProtKB-KW"/>
</dbReference>
<evidence type="ECO:0000313" key="4">
    <source>
        <dbReference type="EMBL" id="MBP1922351.1"/>
    </source>
</evidence>